<dbReference type="GO" id="GO:0009229">
    <property type="term" value="P:thiamine diphosphate biosynthetic process"/>
    <property type="evidence" value="ECO:0007669"/>
    <property type="project" value="UniProtKB-UniRule"/>
</dbReference>
<evidence type="ECO:0000256" key="5">
    <source>
        <dbReference type="ARBA" id="ARBA00022842"/>
    </source>
</evidence>
<feature type="binding site" evidence="10">
    <location>
        <position position="94"/>
    </location>
    <ligand>
        <name>Mg(2+)</name>
        <dbReference type="ChEBI" id="CHEBI:18420"/>
    </ligand>
</feature>
<evidence type="ECO:0000256" key="10">
    <source>
        <dbReference type="HAMAP-Rule" id="MF_00097"/>
    </source>
</evidence>
<evidence type="ECO:0000259" key="13">
    <source>
        <dbReference type="Pfam" id="PF02581"/>
    </source>
</evidence>
<comment type="caution">
    <text evidence="14">The sequence shown here is derived from an EMBL/GenBank/DDBJ whole genome shotgun (WGS) entry which is preliminary data.</text>
</comment>
<gene>
    <name evidence="10 14" type="primary">thiE</name>
    <name evidence="14" type="ORF">H1W00_15465</name>
</gene>
<evidence type="ECO:0000256" key="6">
    <source>
        <dbReference type="ARBA" id="ARBA00022977"/>
    </source>
</evidence>
<evidence type="ECO:0000256" key="8">
    <source>
        <dbReference type="ARBA" id="ARBA00047851"/>
    </source>
</evidence>
<comment type="pathway">
    <text evidence="2 10 12">Cofactor biosynthesis; thiamine diphosphate biosynthesis; thiamine phosphate from 4-amino-2-methyl-5-diphosphomethylpyrimidine and 4-methyl-5-(2-phosphoethyl)-thiazole: step 1/1.</text>
</comment>
<evidence type="ECO:0000256" key="7">
    <source>
        <dbReference type="ARBA" id="ARBA00047334"/>
    </source>
</evidence>
<dbReference type="InterPro" id="IPR013785">
    <property type="entry name" value="Aldolase_TIM"/>
</dbReference>
<dbReference type="EC" id="2.5.1.3" evidence="10"/>
<evidence type="ECO:0000256" key="2">
    <source>
        <dbReference type="ARBA" id="ARBA00005165"/>
    </source>
</evidence>
<dbReference type="GO" id="GO:0004789">
    <property type="term" value="F:thiamine-phosphate diphosphorylase activity"/>
    <property type="evidence" value="ECO:0007669"/>
    <property type="project" value="UniProtKB-UniRule"/>
</dbReference>
<dbReference type="GO" id="GO:0005737">
    <property type="term" value="C:cytoplasm"/>
    <property type="evidence" value="ECO:0007669"/>
    <property type="project" value="TreeGrafter"/>
</dbReference>
<evidence type="ECO:0000256" key="12">
    <source>
        <dbReference type="RuleBase" id="RU004253"/>
    </source>
</evidence>
<comment type="catalytic activity">
    <reaction evidence="9 10 11">
        <text>2-[(2R,5Z)-2-carboxy-4-methylthiazol-5(2H)-ylidene]ethyl phosphate + 4-amino-2-methyl-5-(diphosphooxymethyl)pyrimidine + 2 H(+) = thiamine phosphate + CO2 + diphosphate</text>
        <dbReference type="Rhea" id="RHEA:47844"/>
        <dbReference type="ChEBI" id="CHEBI:15378"/>
        <dbReference type="ChEBI" id="CHEBI:16526"/>
        <dbReference type="ChEBI" id="CHEBI:33019"/>
        <dbReference type="ChEBI" id="CHEBI:37575"/>
        <dbReference type="ChEBI" id="CHEBI:57841"/>
        <dbReference type="ChEBI" id="CHEBI:62899"/>
        <dbReference type="EC" id="2.5.1.3"/>
    </reaction>
</comment>
<proteinExistence type="inferred from homology"/>
<feature type="binding site" evidence="10">
    <location>
        <begin position="141"/>
        <end position="143"/>
    </location>
    <ligand>
        <name>2-[(2R,5Z)-2-carboxy-4-methylthiazol-5(2H)-ylidene]ethyl phosphate</name>
        <dbReference type="ChEBI" id="CHEBI:62899"/>
    </ligand>
</feature>
<comment type="catalytic activity">
    <reaction evidence="8 10 11">
        <text>2-(2-carboxy-4-methylthiazol-5-yl)ethyl phosphate + 4-amino-2-methyl-5-(diphosphooxymethyl)pyrimidine + 2 H(+) = thiamine phosphate + CO2 + diphosphate</text>
        <dbReference type="Rhea" id="RHEA:47848"/>
        <dbReference type="ChEBI" id="CHEBI:15378"/>
        <dbReference type="ChEBI" id="CHEBI:16526"/>
        <dbReference type="ChEBI" id="CHEBI:33019"/>
        <dbReference type="ChEBI" id="CHEBI:37575"/>
        <dbReference type="ChEBI" id="CHEBI:57841"/>
        <dbReference type="ChEBI" id="CHEBI:62890"/>
        <dbReference type="EC" id="2.5.1.3"/>
    </reaction>
</comment>
<dbReference type="Proteomes" id="UP000550354">
    <property type="component" value="Unassembled WGS sequence"/>
</dbReference>
<accession>A0A838XEI0</accession>
<keyword evidence="4 10" id="KW-0479">Metal-binding</keyword>
<keyword evidence="6 10" id="KW-0784">Thiamine biosynthesis</keyword>
<feature type="binding site" evidence="10">
    <location>
        <position position="172"/>
    </location>
    <ligand>
        <name>2-[(2R,5Z)-2-carboxy-4-methylthiazol-5(2H)-ylidene]ethyl phosphate</name>
        <dbReference type="ChEBI" id="CHEBI:62899"/>
    </ligand>
</feature>
<feature type="domain" description="Thiamine phosphate synthase/TenI" evidence="13">
    <location>
        <begin position="6"/>
        <end position="195"/>
    </location>
</feature>
<feature type="binding site" evidence="10">
    <location>
        <position position="69"/>
    </location>
    <ligand>
        <name>4-amino-2-methyl-5-(diphosphooxymethyl)pyrimidine</name>
        <dbReference type="ChEBI" id="CHEBI:57841"/>
    </ligand>
</feature>
<dbReference type="GO" id="GO:0009228">
    <property type="term" value="P:thiamine biosynthetic process"/>
    <property type="evidence" value="ECO:0007669"/>
    <property type="project" value="UniProtKB-KW"/>
</dbReference>
<comment type="function">
    <text evidence="1 10">Condenses 4-methyl-5-(beta-hydroxyethyl)thiazole monophosphate (THZ-P) and 2-methyl-4-amino-5-hydroxymethyl pyrimidine pyrophosphate (HMP-PP) to form thiamine monophosphate (TMP).</text>
</comment>
<evidence type="ECO:0000313" key="14">
    <source>
        <dbReference type="EMBL" id="MBA4609879.1"/>
    </source>
</evidence>
<dbReference type="Pfam" id="PF02581">
    <property type="entry name" value="TMP-TENI"/>
    <property type="match status" value="1"/>
</dbReference>
<dbReference type="HAMAP" id="MF_00097">
    <property type="entry name" value="TMP_synthase"/>
    <property type="match status" value="1"/>
</dbReference>
<comment type="cofactor">
    <cofactor evidence="10">
        <name>Mg(2+)</name>
        <dbReference type="ChEBI" id="CHEBI:18420"/>
    </cofactor>
    <text evidence="10">Binds 1 Mg(2+) ion per subunit.</text>
</comment>
<feature type="binding site" evidence="10">
    <location>
        <begin position="38"/>
        <end position="42"/>
    </location>
    <ligand>
        <name>4-amino-2-methyl-5-(diphosphooxymethyl)pyrimidine</name>
        <dbReference type="ChEBI" id="CHEBI:57841"/>
    </ligand>
</feature>
<keyword evidence="3 10" id="KW-0808">Transferase</keyword>
<keyword evidence="15" id="KW-1185">Reference proteome</keyword>
<dbReference type="SUPFAM" id="SSF51391">
    <property type="entry name" value="Thiamin phosphate synthase"/>
    <property type="match status" value="1"/>
</dbReference>
<dbReference type="PANTHER" id="PTHR20857">
    <property type="entry name" value="THIAMINE-PHOSPHATE PYROPHOSPHORYLASE"/>
    <property type="match status" value="1"/>
</dbReference>
<organism evidence="14 15">
    <name type="scientific">Aeromicrobium phoceense</name>
    <dbReference type="NCBI Taxonomy" id="2754045"/>
    <lineage>
        <taxon>Bacteria</taxon>
        <taxon>Bacillati</taxon>
        <taxon>Actinomycetota</taxon>
        <taxon>Actinomycetes</taxon>
        <taxon>Propionibacteriales</taxon>
        <taxon>Nocardioidaceae</taxon>
        <taxon>Aeromicrobium</taxon>
    </lineage>
</organism>
<keyword evidence="5 10" id="KW-0460">Magnesium</keyword>
<dbReference type="InterPro" id="IPR022998">
    <property type="entry name" value="ThiamineP_synth_TenI"/>
</dbReference>
<name>A0A838XEI0_9ACTN</name>
<comment type="similarity">
    <text evidence="10 11">Belongs to the thiamine-phosphate synthase family.</text>
</comment>
<comment type="catalytic activity">
    <reaction evidence="7 10 11">
        <text>4-methyl-5-(2-phosphooxyethyl)-thiazole + 4-amino-2-methyl-5-(diphosphooxymethyl)pyrimidine + H(+) = thiamine phosphate + diphosphate</text>
        <dbReference type="Rhea" id="RHEA:22328"/>
        <dbReference type="ChEBI" id="CHEBI:15378"/>
        <dbReference type="ChEBI" id="CHEBI:33019"/>
        <dbReference type="ChEBI" id="CHEBI:37575"/>
        <dbReference type="ChEBI" id="CHEBI:57841"/>
        <dbReference type="ChEBI" id="CHEBI:58296"/>
        <dbReference type="EC" id="2.5.1.3"/>
    </reaction>
</comment>
<feature type="binding site" evidence="10">
    <location>
        <position position="113"/>
    </location>
    <ligand>
        <name>4-amino-2-methyl-5-(diphosphooxymethyl)pyrimidine</name>
        <dbReference type="ChEBI" id="CHEBI:57841"/>
    </ligand>
</feature>
<dbReference type="PANTHER" id="PTHR20857:SF15">
    <property type="entry name" value="THIAMINE-PHOSPHATE SYNTHASE"/>
    <property type="match status" value="1"/>
</dbReference>
<evidence type="ECO:0000256" key="1">
    <source>
        <dbReference type="ARBA" id="ARBA00003814"/>
    </source>
</evidence>
<dbReference type="UniPathway" id="UPA00060">
    <property type="reaction ID" value="UER00141"/>
</dbReference>
<protein>
    <recommendedName>
        <fullName evidence="10">Thiamine-phosphate synthase</fullName>
        <shortName evidence="10">TP synthase</shortName>
        <shortName evidence="10">TPS</shortName>
        <ecNumber evidence="10">2.5.1.3</ecNumber>
    </recommendedName>
    <alternativeName>
        <fullName evidence="10">Thiamine-phosphate pyrophosphorylase</fullName>
        <shortName evidence="10">TMP pyrophosphorylase</shortName>
        <shortName evidence="10">TMP-PPase</shortName>
    </alternativeName>
</protein>
<dbReference type="EMBL" id="JACEOG010000002">
    <property type="protein sequence ID" value="MBA4609879.1"/>
    <property type="molecule type" value="Genomic_DNA"/>
</dbReference>
<dbReference type="GO" id="GO:0000287">
    <property type="term" value="F:magnesium ion binding"/>
    <property type="evidence" value="ECO:0007669"/>
    <property type="project" value="UniProtKB-UniRule"/>
</dbReference>
<sequence length="216" mass="21421">MTDLSVYLVTDSALAASRGRDVAGTVAEAVAGGVTTVQVREKDLPAARFLETVLAVSRALPDDVALIVNDRVDVFLAARAAGARVTGVHVGQSDLPPSLVRRLVGEGAVIGVSAATPAELAAAAADPGRVDYVGVGVVRQTATKTDAPPPLGVAGFAELARSTQLPTVAIGGIRLADVAPLRAAGAAGAAVVSGICAAEDPRRAAAEFAAAWGGAA</sequence>
<evidence type="ECO:0000256" key="11">
    <source>
        <dbReference type="RuleBase" id="RU003826"/>
    </source>
</evidence>
<evidence type="ECO:0000256" key="3">
    <source>
        <dbReference type="ARBA" id="ARBA00022679"/>
    </source>
</evidence>
<evidence type="ECO:0000313" key="15">
    <source>
        <dbReference type="Proteomes" id="UP000550354"/>
    </source>
</evidence>
<dbReference type="InterPro" id="IPR034291">
    <property type="entry name" value="TMP_synthase"/>
</dbReference>
<feature type="binding site" evidence="10">
    <location>
        <position position="144"/>
    </location>
    <ligand>
        <name>4-amino-2-methyl-5-(diphosphooxymethyl)pyrimidine</name>
        <dbReference type="ChEBI" id="CHEBI:57841"/>
    </ligand>
</feature>
<evidence type="ECO:0000256" key="4">
    <source>
        <dbReference type="ARBA" id="ARBA00022723"/>
    </source>
</evidence>
<dbReference type="NCBIfam" id="TIGR00693">
    <property type="entry name" value="thiE"/>
    <property type="match status" value="1"/>
</dbReference>
<reference evidence="14 15" key="1">
    <citation type="submission" date="2020-07" db="EMBL/GenBank/DDBJ databases">
        <title>Draft genome and description of Aeromicrobium phoceense strain Marseille-Q0843 isolated from healthy skin swab.</title>
        <authorList>
            <person name="Boxberger M."/>
            <person name="La Scola B."/>
        </authorList>
    </citation>
    <scope>NUCLEOTIDE SEQUENCE [LARGE SCALE GENOMIC DNA]</scope>
    <source>
        <strain evidence="14 15">Marseille-Q0843</strain>
    </source>
</reference>
<dbReference type="AlphaFoldDB" id="A0A838XEI0"/>
<dbReference type="InterPro" id="IPR036206">
    <property type="entry name" value="ThiamineP_synth_sf"/>
</dbReference>
<evidence type="ECO:0000256" key="9">
    <source>
        <dbReference type="ARBA" id="ARBA00047883"/>
    </source>
</evidence>
<feature type="binding site" evidence="10">
    <location>
        <begin position="192"/>
        <end position="193"/>
    </location>
    <ligand>
        <name>2-[(2R,5Z)-2-carboxy-4-methylthiazol-5(2H)-ylidene]ethyl phosphate</name>
        <dbReference type="ChEBI" id="CHEBI:62899"/>
    </ligand>
</feature>
<dbReference type="CDD" id="cd00564">
    <property type="entry name" value="TMP_TenI"/>
    <property type="match status" value="1"/>
</dbReference>
<feature type="binding site" evidence="10">
    <location>
        <position position="70"/>
    </location>
    <ligand>
        <name>Mg(2+)</name>
        <dbReference type="ChEBI" id="CHEBI:18420"/>
    </ligand>
</feature>
<dbReference type="Gene3D" id="3.20.20.70">
    <property type="entry name" value="Aldolase class I"/>
    <property type="match status" value="1"/>
</dbReference>